<dbReference type="RefSeq" id="XP_033384519.1">
    <property type="nucleotide sequence ID" value="XM_033521755.1"/>
</dbReference>
<dbReference type="AlphaFoldDB" id="A0A6A5XU49"/>
<dbReference type="Proteomes" id="UP000799778">
    <property type="component" value="Unassembled WGS sequence"/>
</dbReference>
<protein>
    <submittedName>
        <fullName evidence="1">Uncharacterized protein</fullName>
    </submittedName>
</protein>
<name>A0A6A5XU49_9PLEO</name>
<organism evidence="1 2">
    <name type="scientific">Aaosphaeria arxii CBS 175.79</name>
    <dbReference type="NCBI Taxonomy" id="1450172"/>
    <lineage>
        <taxon>Eukaryota</taxon>
        <taxon>Fungi</taxon>
        <taxon>Dikarya</taxon>
        <taxon>Ascomycota</taxon>
        <taxon>Pezizomycotina</taxon>
        <taxon>Dothideomycetes</taxon>
        <taxon>Pleosporomycetidae</taxon>
        <taxon>Pleosporales</taxon>
        <taxon>Pleosporales incertae sedis</taxon>
        <taxon>Aaosphaeria</taxon>
    </lineage>
</organism>
<keyword evidence="2" id="KW-1185">Reference proteome</keyword>
<proteinExistence type="predicted"/>
<dbReference type="EMBL" id="ML978069">
    <property type="protein sequence ID" value="KAF2016180.1"/>
    <property type="molecule type" value="Genomic_DNA"/>
</dbReference>
<gene>
    <name evidence="1" type="ORF">BU24DRAFT_195611</name>
</gene>
<dbReference type="GeneID" id="54279152"/>
<evidence type="ECO:0000313" key="2">
    <source>
        <dbReference type="Proteomes" id="UP000799778"/>
    </source>
</evidence>
<sequence length="234" mass="26892">MQAMPANRGNGLRWLDMYLRDFYQSQTKVRPQEWPVQRRAMMEIPTFSFHIETRLSRVGVPAHRVLSCMAESRTTIDLLHDLTEGQRILTKGGRKITLFSYSQVWHSHHRKRVCLCELLRTPQPPHSIHRDTSSHSVFLRSLRKGFLLLPTTWSLHLDAKSPSGKYMLYFGVPPSSGRTSSLNRTTCASIHMSTHVIVRAPLRSISSCKTLEREDRRCPLLSIGSSRIDPIITF</sequence>
<evidence type="ECO:0000313" key="1">
    <source>
        <dbReference type="EMBL" id="KAF2016180.1"/>
    </source>
</evidence>
<accession>A0A6A5XU49</accession>
<reference evidence="1" key="1">
    <citation type="journal article" date="2020" name="Stud. Mycol.">
        <title>101 Dothideomycetes genomes: a test case for predicting lifestyles and emergence of pathogens.</title>
        <authorList>
            <person name="Haridas S."/>
            <person name="Albert R."/>
            <person name="Binder M."/>
            <person name="Bloem J."/>
            <person name="Labutti K."/>
            <person name="Salamov A."/>
            <person name="Andreopoulos B."/>
            <person name="Baker S."/>
            <person name="Barry K."/>
            <person name="Bills G."/>
            <person name="Bluhm B."/>
            <person name="Cannon C."/>
            <person name="Castanera R."/>
            <person name="Culley D."/>
            <person name="Daum C."/>
            <person name="Ezra D."/>
            <person name="Gonzalez J."/>
            <person name="Henrissat B."/>
            <person name="Kuo A."/>
            <person name="Liang C."/>
            <person name="Lipzen A."/>
            <person name="Lutzoni F."/>
            <person name="Magnuson J."/>
            <person name="Mondo S."/>
            <person name="Nolan M."/>
            <person name="Ohm R."/>
            <person name="Pangilinan J."/>
            <person name="Park H.-J."/>
            <person name="Ramirez L."/>
            <person name="Alfaro M."/>
            <person name="Sun H."/>
            <person name="Tritt A."/>
            <person name="Yoshinaga Y."/>
            <person name="Zwiers L.-H."/>
            <person name="Turgeon B."/>
            <person name="Goodwin S."/>
            <person name="Spatafora J."/>
            <person name="Crous P."/>
            <person name="Grigoriev I."/>
        </authorList>
    </citation>
    <scope>NUCLEOTIDE SEQUENCE</scope>
    <source>
        <strain evidence="1">CBS 175.79</strain>
    </source>
</reference>